<sequence>VLNISNIKRSKSLLLLGVCFLLVGPYLSTCFGLEGSMLREMVLIPAGEYISGSDEFNDERPQKKIFLDIFFIDKFEVTQKEFKQIMGKNPSEFRGEKLPVDHVNWYEARDYCNKLGKRLPTEAEWEKAARSGSAFKFYWGDKSDDSYAWHWDNSNHKTHLVGEKKPNNYGLYDISGNVWEWVLDWYDSKYYQSRSSNNPLSPFSGKHRVLRGGSFMDKPEGLRVTRRNWDLPEARFKNFGFRCVSDKNIISFDIKFQKPTI</sequence>
<dbReference type="Gene3D" id="3.90.1580.10">
    <property type="entry name" value="paralog of FGE (formylglycine-generating enzyme)"/>
    <property type="match status" value="1"/>
</dbReference>
<dbReference type="GO" id="GO:0120147">
    <property type="term" value="F:formylglycine-generating oxidase activity"/>
    <property type="evidence" value="ECO:0007669"/>
    <property type="project" value="TreeGrafter"/>
</dbReference>
<accession>A0A382I8N8</accession>
<feature type="domain" description="Sulfatase-modifying factor enzyme-like" evidence="1">
    <location>
        <begin position="38"/>
        <end position="244"/>
    </location>
</feature>
<dbReference type="AlphaFoldDB" id="A0A382I8N8"/>
<gene>
    <name evidence="2" type="ORF">METZ01_LOCUS248938</name>
</gene>
<evidence type="ECO:0000313" key="2">
    <source>
        <dbReference type="EMBL" id="SVB96084.1"/>
    </source>
</evidence>
<dbReference type="InterPro" id="IPR042095">
    <property type="entry name" value="SUMF_sf"/>
</dbReference>
<protein>
    <recommendedName>
        <fullName evidence="1">Sulfatase-modifying factor enzyme-like domain-containing protein</fullName>
    </recommendedName>
</protein>
<name>A0A382I8N8_9ZZZZ</name>
<dbReference type="PANTHER" id="PTHR23150:SF19">
    <property type="entry name" value="FORMYLGLYCINE-GENERATING ENZYME"/>
    <property type="match status" value="1"/>
</dbReference>
<dbReference type="PANTHER" id="PTHR23150">
    <property type="entry name" value="SULFATASE MODIFYING FACTOR 1, 2"/>
    <property type="match status" value="1"/>
</dbReference>
<dbReference type="EMBL" id="UINC01065926">
    <property type="protein sequence ID" value="SVB96084.1"/>
    <property type="molecule type" value="Genomic_DNA"/>
</dbReference>
<organism evidence="2">
    <name type="scientific">marine metagenome</name>
    <dbReference type="NCBI Taxonomy" id="408172"/>
    <lineage>
        <taxon>unclassified sequences</taxon>
        <taxon>metagenomes</taxon>
        <taxon>ecological metagenomes</taxon>
    </lineage>
</organism>
<dbReference type="SUPFAM" id="SSF56436">
    <property type="entry name" value="C-type lectin-like"/>
    <property type="match status" value="1"/>
</dbReference>
<dbReference type="Pfam" id="PF03781">
    <property type="entry name" value="FGE-sulfatase"/>
    <property type="match status" value="1"/>
</dbReference>
<dbReference type="InterPro" id="IPR051043">
    <property type="entry name" value="Sulfatase_Mod_Factor_Kinase"/>
</dbReference>
<evidence type="ECO:0000259" key="1">
    <source>
        <dbReference type="Pfam" id="PF03781"/>
    </source>
</evidence>
<dbReference type="InterPro" id="IPR016187">
    <property type="entry name" value="CTDL_fold"/>
</dbReference>
<reference evidence="2" key="1">
    <citation type="submission" date="2018-05" db="EMBL/GenBank/DDBJ databases">
        <authorList>
            <person name="Lanie J.A."/>
            <person name="Ng W.-L."/>
            <person name="Kazmierczak K.M."/>
            <person name="Andrzejewski T.M."/>
            <person name="Davidsen T.M."/>
            <person name="Wayne K.J."/>
            <person name="Tettelin H."/>
            <person name="Glass J.I."/>
            <person name="Rusch D."/>
            <person name="Podicherti R."/>
            <person name="Tsui H.-C.T."/>
            <person name="Winkler M.E."/>
        </authorList>
    </citation>
    <scope>NUCLEOTIDE SEQUENCE</scope>
</reference>
<dbReference type="InterPro" id="IPR005532">
    <property type="entry name" value="SUMF_dom"/>
</dbReference>
<feature type="non-terminal residue" evidence="2">
    <location>
        <position position="1"/>
    </location>
</feature>
<proteinExistence type="predicted"/>